<comment type="cofactor">
    <cofactor evidence="1">
        <name>pantetheine 4'-phosphate</name>
        <dbReference type="ChEBI" id="CHEBI:47942"/>
    </cofactor>
</comment>
<dbReference type="GO" id="GO:0044550">
    <property type="term" value="P:secondary metabolite biosynthetic process"/>
    <property type="evidence" value="ECO:0007669"/>
    <property type="project" value="UniProtKB-ARBA"/>
</dbReference>
<feature type="domain" description="Carrier" evidence="6">
    <location>
        <begin position="1958"/>
        <end position="2033"/>
    </location>
</feature>
<dbReference type="CDD" id="cd19540">
    <property type="entry name" value="LCL_NRPS-like"/>
    <property type="match status" value="3"/>
</dbReference>
<dbReference type="CDD" id="cd17646">
    <property type="entry name" value="A_NRPS_AB3403-like"/>
    <property type="match status" value="1"/>
</dbReference>
<dbReference type="InterPro" id="IPR010071">
    <property type="entry name" value="AA_adenyl_dom"/>
</dbReference>
<dbReference type="Pfam" id="PF00668">
    <property type="entry name" value="Condensation"/>
    <property type="match status" value="4"/>
</dbReference>
<dbReference type="Gene3D" id="3.30.300.30">
    <property type="match status" value="4"/>
</dbReference>
<dbReference type="FunFam" id="1.10.1200.10:FF:000005">
    <property type="entry name" value="Nonribosomal peptide synthetase 1"/>
    <property type="match status" value="1"/>
</dbReference>
<dbReference type="GO" id="GO:0008610">
    <property type="term" value="P:lipid biosynthetic process"/>
    <property type="evidence" value="ECO:0007669"/>
    <property type="project" value="UniProtKB-ARBA"/>
</dbReference>
<dbReference type="InterPro" id="IPR020845">
    <property type="entry name" value="AMP-binding_CS"/>
</dbReference>
<organism evidence="7 8">
    <name type="scientific">Kibdelosporangium aridum</name>
    <dbReference type="NCBI Taxonomy" id="2030"/>
    <lineage>
        <taxon>Bacteria</taxon>
        <taxon>Bacillati</taxon>
        <taxon>Actinomycetota</taxon>
        <taxon>Actinomycetes</taxon>
        <taxon>Pseudonocardiales</taxon>
        <taxon>Pseudonocardiaceae</taxon>
        <taxon>Kibdelosporangium</taxon>
    </lineage>
</organism>
<feature type="domain" description="Carrier" evidence="6">
    <location>
        <begin position="940"/>
        <end position="1015"/>
    </location>
</feature>
<evidence type="ECO:0000256" key="2">
    <source>
        <dbReference type="ARBA" id="ARBA00006432"/>
    </source>
</evidence>
<evidence type="ECO:0000256" key="1">
    <source>
        <dbReference type="ARBA" id="ARBA00001957"/>
    </source>
</evidence>
<name>A0A1W2FEI8_KIBAR</name>
<feature type="domain" description="Carrier" evidence="6">
    <location>
        <begin position="3987"/>
        <end position="4062"/>
    </location>
</feature>
<dbReference type="Pfam" id="PF00550">
    <property type="entry name" value="PP-binding"/>
    <property type="match status" value="4"/>
</dbReference>
<dbReference type="InterPro" id="IPR001031">
    <property type="entry name" value="Thioesterase"/>
</dbReference>
<dbReference type="SUPFAM" id="SSF53474">
    <property type="entry name" value="alpha/beta-Hydrolases"/>
    <property type="match status" value="1"/>
</dbReference>
<dbReference type="Pfam" id="PF00975">
    <property type="entry name" value="Thioesterase"/>
    <property type="match status" value="1"/>
</dbReference>
<dbReference type="InterPro" id="IPR023213">
    <property type="entry name" value="CAT-like_dom_sf"/>
</dbReference>
<dbReference type="InterPro" id="IPR000873">
    <property type="entry name" value="AMP-dep_synth/lig_dom"/>
</dbReference>
<dbReference type="Gene3D" id="3.30.559.30">
    <property type="entry name" value="Nonribosomal peptide synthetase, condensation domain"/>
    <property type="match status" value="4"/>
</dbReference>
<dbReference type="InterPro" id="IPR025110">
    <property type="entry name" value="AMP-bd_C"/>
</dbReference>
<dbReference type="GO" id="GO:0043041">
    <property type="term" value="P:amino acid activation for nonribosomal peptide biosynthetic process"/>
    <property type="evidence" value="ECO:0007669"/>
    <property type="project" value="TreeGrafter"/>
</dbReference>
<dbReference type="Gene3D" id="3.40.50.980">
    <property type="match status" value="8"/>
</dbReference>
<dbReference type="SUPFAM" id="SSF47336">
    <property type="entry name" value="ACP-like"/>
    <property type="match status" value="4"/>
</dbReference>
<dbReference type="PANTHER" id="PTHR45527:SF1">
    <property type="entry name" value="FATTY ACID SYNTHASE"/>
    <property type="match status" value="1"/>
</dbReference>
<dbReference type="FunFam" id="3.30.300.30:FF:000010">
    <property type="entry name" value="Enterobactin synthetase component F"/>
    <property type="match status" value="1"/>
</dbReference>
<evidence type="ECO:0000256" key="5">
    <source>
        <dbReference type="SAM" id="MobiDB-lite"/>
    </source>
</evidence>
<keyword evidence="8" id="KW-1185">Reference proteome</keyword>
<accession>A0A1W2FEI8</accession>
<dbReference type="InterPro" id="IPR029058">
    <property type="entry name" value="AB_hydrolase_fold"/>
</dbReference>
<sequence length="4329" mass="467427">MTVWGPFPLSSGQTGIWNAQRIAPDVPLSVALYVEARGELDVALLADVFQRSSAEMRSPQLRIVEIDGTPCQTADSELRIDTEVLDLRSEAEPRAAAMRWMRQKAGAPIDILSAPLTRFAVLRTGDTEHFCYFQMHHIAIDGYGAMLLLSRAAELYSAADPGPSTMTDLSTIHESDVDYRASPDFEKDKAFWREQLSGIPTAFSLSDRRAQASPGRRVESGFLDDQTGALLTSRARHAATQAKLLVAGLAGYFAAVTGERDVVLSLPVTARTTDALRRCPGFVSNVVPLRIPVAPGTTVEELVNEAGVRMRNAVRHQRYRHEDIRRDSGTTGSHRGFFGPMVNIMLFHNEVRFGVATGEMRVLATGPVEDLSVNIYTGAASIQVDFEANPERYTADELTGHHRRFRDYLRRFLAADAQTAVSEIAPMDDAERDVVVRAWNATDADVPATTLDALFAEQVARTPDAVALTFDGASLTYREFDERVDRLARVLAASGVGPESVVGLAIPRCVELVVGMYAIIRAGGAYLPIDPGHPVDRIRHVVGQADPVLVLTVSAHPVELPETLDVDTVEESGLPPVTNTVRPEHPAYVIFTSGSTGKPKGVVVSHAAIVNRLRWMQHAYPLDDTDVVVQKTPATFDVSVWEFFWPLQVGARLVVARPDGHRDPAYLASLIADENVTTAHFVPSMLAVFAEAQRCTSLRRVFCSGEALPPHTVRLFQKASPGVELHNLYGPTEVAVDVTAWTCTQEPETVPIGAPVWNTQVYVLDARLRPVPVGVTGELYLAGVQVARGYLANAGLTAQRFVANPFRAGSRMYRTGDLVRWRADGNLEYLGRDDFQVKIRGLRIELGEIEAALLAEPGVAQAVCVARSAAHGGDELVGYLVAAGDATINVDALRAALGRVLPDYMVPRTLVVLDELPLGPNGKLDRGALPAPEVSGLVRPPRTAVEHAVVGVFSEVLARGVVGIDDSFFDLGGDSLIASRAIARINATLGARLTIRDVFEAPRAVDLAVRVRAADGPSRVSSGDRPDRLPLSLAQQRLWFLNRFDRTSAMYNMPFALRLSGELDVTALRSALTDVVGRHEILRTTFPDSGDGPHQVIHPAVVTLDVIDVPAGKLASALSEFAAPGFDLAVDRPIRMALFRTAEREHALAIVIHHIACDGWSFEPLARDLTTAFASRVDGREPAWTPLPVQYADFALWQRAALGDENDPGSPLRRQIDHWTQRLAGLPGQLDLPMDRPRPRHPSHQGETHSWTIDAETHRALAALAARCGVTMFMVVHGALAVLLARLSATTDIAVGTPVAGRGDPAIDDLVGMFVNTLVLRTEIDLGEGFAALLDRVRDTDLDAFTHADVPFERLVEEMNPERSPSRHPLFHVMLSVEPDTDLAIGLPGVTAAVAPISTDTVKIDLQLTVRVGAEMRAELGYATDLFDAATIEGFARRFTTILRAVADHADNPVGDLSIMDEHEPRSLVGDPAEPAVPLPELFTVSDPAAVAVRCDGADLSYGELDQRSNRLARVLIGEGAGPESVVALALPRSVESIVCVWAVAKTGAAFLPVDPGYPRARVDAMIRDCGVHIGLTSGRFRSTLPDSVTWLDMDSIDLTAISAAPMGNRVRPDHPAYLIYTSGSTGTPKAVVVTHAGLASFARDITNRFGVTGSSRTLHFSSPSFDASVLELLMGFAAGATVVVAPTDVYGGAELADLLRDERVTHAFVTPAALATVDPAGLDDLGVVVVGGDETGPELVAAWAVGRRMFNAYGPTEATVAATASTPLRVGEPVTIGGPVRGTRLLVLDRRLNPVPYGVPGELYLAGPGLARGYHGRPGLTAERFVANPHGEPGERMYRTGDLVTVAPNRTLRFLGRADDQVKIRGYRIELREVDATLLTHPDVTFAHTVVHQDRLASYVTTTQPVAQADLLAVARAALPGYMVPASVTMLDRIPLTPSGKVDRDALPTPEFRAARVPLSDRERRLAEVFSEVLGHEHVGADDSFFDLGGNSLLATRLATAIGAAFGVELEVRAIFEEPTVAGLVDRITAAPPSRHGVTTPQARPARIPLSFAQQRIWFLNQRDARSGAYNVAFTLRLRGEVDVPALRAAIADVVERHETLRTVFPDSDDGPSQVVLHTAPAVPFTVESDVEERLRSLARSAFDLTVDPPLRAELFRTGDRDYCLAVVIHHIAVDGWSLAPLANDLVVAYQARRAGSTPEWAPLAVRYADYALSQRESHDDELAYWTRQLKGLPDELPLPYDRPRPATPTFHGATHRFEVCDGVRDLARRHGVTLFMVLHSALAVLLRQVSGARDIAIGTPVADRGDGALDNVVGMFVNSLVLRADVDPHATFADFLRANADTTLAAMAHSAIPFERVVDALKPVRTASRHPLFQVALVVEDHALPRLELPGVELRVDELGTELAKFDLELRVTGADRFEFGYSTELFDATTVATIAQRFGKVLAAVVADPEIALGDIDVLTERERAAFAPARGRCPDRPVTLPELFAARHPDRVAVRAGSDELTYRELDERTNRMARALIARGVGTEDVVAIGLTRSIDSVVATVAVAKTGAAFLAVDPRHPAARIRHMLADSCVHYGLGQDLSGDVDWLTFSELDGFSCAPVGDADRVRPIRIENTAYIIYTSGSTGAPKAVAVPHRGLSNFAAEQRKRLGVTEQSRTLHAASLNFDMSVLELLLAFSAGATMVVAPADVYGGDDLAELLERERVTHACLTPTALATIDPVRWPLPQLRGLIPAGEACGTELVERWSAGRRMVNGYGPTETTIVATFSEPMSPERPVVIGRPVRGVTALVLDERLRPVPVGVAGELYLGGGGLATGYLGQPGLTAQRFVADPFGTGERMYRTGDIVRWTADGELVYLGRGDDQVKVHGVRIELGEINAAVAACPGVRFAHTEVRRARIVTYVVAVSDAESIRAHVAERLPSHMVPAAVVALETVPRTETGKLDCGALPEPVFGSTIMASREPSTPNEKLVASIMADVAGLAHVGADDNFFDSGGNSLLATQVVARIATATGHRPSVRAVFDHPTPARLAALLDVDVPQERPVLVRQQRPERIPLSFAQQRLWFLNRFDVESAAYNIPVAMRLRGALDITALRQALRDVRQRHEVLRTVYPDSADGPYQLIRDGDIDLITADDPDAFVSRGFDLTVDEPLRAALFRMDTDTHLLVVVLHHIAMDGWSLTPLAQDLMTAYTRRRDGLAPGWDDLDVQYADYTLWQRETLDSAADAQVEYWRRTLAGLPEHLDVPADRPRPPSLSHRGGSTTAFVEADVHRALLGLARDHDASLFMVLHTALAVLLHRLAATGDVVIGTPIAGRTVPQLDPLIGMFVNMLVLRTEVTGERSFAELLRAVRENDLNAFAHADVPFERLVEELNPGRSTAHQPFFQVTLLLRDPAPDVRLPGLDVDVAEVDAGVARFDLQFTVTERDGLDLQLTYAADLFDPDTAAAIGQRFVRLLSAAVADPDRAVGDLDVLLPAEASAVRGPDPGAAVTFPELFAAAVAVDPNAVALRCDGAELTYAELDRRANQLARALIGRGVGPETFVALGLARSMESVLAMLAVTKAGAAFVPIDPAYPHQRKAHMLADAGVTTGLTTVAQYHELPSDLDWLPLDDPAFAAEVASMSPKPVTGVELRLDHPAYLVYTSGSTGVPKGVTVTHAGLSNFAYETAERFQVRSGCRVLHFSSPSFDGAVLDLMLAFGGAATVVVTPPGIYGGTDLTRLLTAERITHAFITTSALATTDPGELGDLTHLLVGGEACPPDLVGRWAPGRGLHNVYGPTETTIVTTMGPPMAPDGPITIGGPIRGATAMILDDRLRPVPVGVTGELYLAGPGLARGYHRRPGLTAERFVANPYGKPGERMYRTGDRVRWSPRTAGPEIEYVGRADHQVKIRGFRIEPGEIDAVLCEHADVEFSRTIGHEMPNGTTVLVSYVKLAPGATADLRAHARDRLPGYLVPQSITVLDSVPLDPVGKLDRRALPEPVFSVHKDFRAPRTVTEAALCEAFAIVLGMDSVSTHDGFFELGGNSLLATRVVATVRERHGIEVPVQAMFVDPTPAAIAGRIDTAHRPSVALIDAALDPLLPIRSHGAKSPLFCVHPALGLSWCYTGLLSHLDAQRPLYGLQSPHITDGTAFDSIQQAAARYISEIKKVQPNGPYHLLGWSLGGLIAHETAVRLRDLGDDVALLAMMDSFIPPADSAADTDIAELLDEFGIDIDLPGDDITLAQVAELVRGRSALFAALTPAHFERLHTGYTGAFDLARGFEPGRYDGDIVFFTASADTYNIRNATAWRPFVGGEIHDHAVDCKHSMMTNPEALAVIGPVLQRYLDKAEHITL</sequence>
<dbReference type="OrthoDB" id="2472181at2"/>
<gene>
    <name evidence="7" type="ORF">SAMN05661093_06449</name>
</gene>
<dbReference type="SUPFAM" id="SSF56801">
    <property type="entry name" value="Acetyl-CoA synthetase-like"/>
    <property type="match status" value="4"/>
</dbReference>
<dbReference type="PROSITE" id="PS00455">
    <property type="entry name" value="AMP_BINDING"/>
    <property type="match status" value="4"/>
</dbReference>
<dbReference type="FunFam" id="2.30.38.10:FF:000001">
    <property type="entry name" value="Non-ribosomal peptide synthetase PvdI"/>
    <property type="match status" value="2"/>
</dbReference>
<proteinExistence type="inferred from homology"/>
<evidence type="ECO:0000256" key="4">
    <source>
        <dbReference type="ARBA" id="ARBA00022553"/>
    </source>
</evidence>
<dbReference type="Gene3D" id="1.10.1200.10">
    <property type="entry name" value="ACP-like"/>
    <property type="match status" value="3"/>
</dbReference>
<dbReference type="NCBIfam" id="TIGR01733">
    <property type="entry name" value="AA-adenyl-dom"/>
    <property type="match status" value="4"/>
</dbReference>
<keyword evidence="4" id="KW-0597">Phosphoprotein</keyword>
<dbReference type="GO" id="GO:0031177">
    <property type="term" value="F:phosphopantetheine binding"/>
    <property type="evidence" value="ECO:0007669"/>
    <property type="project" value="InterPro"/>
</dbReference>
<protein>
    <submittedName>
        <fullName evidence="7">Amino acid adenylation domain-containing protein</fullName>
    </submittedName>
</protein>
<dbReference type="SUPFAM" id="SSF52777">
    <property type="entry name" value="CoA-dependent acyltransferases"/>
    <property type="match status" value="8"/>
</dbReference>
<evidence type="ECO:0000313" key="8">
    <source>
        <dbReference type="Proteomes" id="UP000192674"/>
    </source>
</evidence>
<dbReference type="GO" id="GO:0003824">
    <property type="term" value="F:catalytic activity"/>
    <property type="evidence" value="ECO:0007669"/>
    <property type="project" value="InterPro"/>
</dbReference>
<dbReference type="Pfam" id="PF13193">
    <property type="entry name" value="AMP-binding_C"/>
    <property type="match status" value="3"/>
</dbReference>
<dbReference type="FunFam" id="3.40.50.12780:FF:000012">
    <property type="entry name" value="Non-ribosomal peptide synthetase"/>
    <property type="match status" value="2"/>
</dbReference>
<dbReference type="PROSITE" id="PS00012">
    <property type="entry name" value="PHOSPHOPANTETHEINE"/>
    <property type="match status" value="3"/>
</dbReference>
<dbReference type="InterPro" id="IPR045851">
    <property type="entry name" value="AMP-bd_C_sf"/>
</dbReference>
<feature type="domain" description="Carrier" evidence="6">
    <location>
        <begin position="2964"/>
        <end position="3039"/>
    </location>
</feature>
<dbReference type="InterPro" id="IPR009081">
    <property type="entry name" value="PP-bd_ACP"/>
</dbReference>
<dbReference type="InterPro" id="IPR020806">
    <property type="entry name" value="PKS_PP-bd"/>
</dbReference>
<reference evidence="7 8" key="1">
    <citation type="submission" date="2017-04" db="EMBL/GenBank/DDBJ databases">
        <authorList>
            <person name="Afonso C.L."/>
            <person name="Miller P.J."/>
            <person name="Scott M.A."/>
            <person name="Spackman E."/>
            <person name="Goraichik I."/>
            <person name="Dimitrov K.M."/>
            <person name="Suarez D.L."/>
            <person name="Swayne D.E."/>
        </authorList>
    </citation>
    <scope>NUCLEOTIDE SEQUENCE [LARGE SCALE GENOMIC DNA]</scope>
    <source>
        <strain evidence="7 8">DSM 43828</strain>
    </source>
</reference>
<keyword evidence="3" id="KW-0596">Phosphopantetheine</keyword>
<comment type="similarity">
    <text evidence="2">Belongs to the ATP-dependent AMP-binding enzyme family.</text>
</comment>
<evidence type="ECO:0000259" key="6">
    <source>
        <dbReference type="PROSITE" id="PS50075"/>
    </source>
</evidence>
<evidence type="ECO:0000256" key="3">
    <source>
        <dbReference type="ARBA" id="ARBA00022450"/>
    </source>
</evidence>
<dbReference type="FunFam" id="3.40.50.980:FF:000001">
    <property type="entry name" value="Non-ribosomal peptide synthetase"/>
    <property type="match status" value="2"/>
</dbReference>
<dbReference type="SMART" id="SM00823">
    <property type="entry name" value="PKS_PP"/>
    <property type="match status" value="4"/>
</dbReference>
<dbReference type="PANTHER" id="PTHR45527">
    <property type="entry name" value="NONRIBOSOMAL PEPTIDE SYNTHETASE"/>
    <property type="match status" value="1"/>
</dbReference>
<dbReference type="SMART" id="SM00824">
    <property type="entry name" value="PKS_TE"/>
    <property type="match status" value="1"/>
</dbReference>
<dbReference type="Proteomes" id="UP000192674">
    <property type="component" value="Unassembled WGS sequence"/>
</dbReference>
<dbReference type="Gene3D" id="3.40.50.1820">
    <property type="entry name" value="alpha/beta hydrolase"/>
    <property type="match status" value="1"/>
</dbReference>
<dbReference type="FunFam" id="3.40.50.980:FF:000002">
    <property type="entry name" value="Enterobactin synthetase component F"/>
    <property type="match status" value="1"/>
</dbReference>
<dbReference type="NCBIfam" id="NF003417">
    <property type="entry name" value="PRK04813.1"/>
    <property type="match status" value="4"/>
</dbReference>
<dbReference type="RefSeq" id="WP_084430789.1">
    <property type="nucleotide sequence ID" value="NZ_FWXV01000006.1"/>
</dbReference>
<dbReference type="Pfam" id="PF00501">
    <property type="entry name" value="AMP-binding"/>
    <property type="match status" value="4"/>
</dbReference>
<dbReference type="InterPro" id="IPR001242">
    <property type="entry name" value="Condensation_dom"/>
</dbReference>
<dbReference type="InterPro" id="IPR020802">
    <property type="entry name" value="TesA-like"/>
</dbReference>
<feature type="region of interest" description="Disordered" evidence="5">
    <location>
        <begin position="1230"/>
        <end position="1249"/>
    </location>
</feature>
<dbReference type="Gene3D" id="3.30.559.10">
    <property type="entry name" value="Chloramphenicol acetyltransferase-like domain"/>
    <property type="match status" value="4"/>
</dbReference>
<dbReference type="InterPro" id="IPR036736">
    <property type="entry name" value="ACP-like_sf"/>
</dbReference>
<evidence type="ECO:0000313" key="7">
    <source>
        <dbReference type="EMBL" id="SMD20489.1"/>
    </source>
</evidence>
<dbReference type="Gene3D" id="2.30.38.10">
    <property type="entry name" value="Luciferase, Domain 3"/>
    <property type="match status" value="4"/>
</dbReference>
<dbReference type="GO" id="GO:0005737">
    <property type="term" value="C:cytoplasm"/>
    <property type="evidence" value="ECO:0007669"/>
    <property type="project" value="TreeGrafter"/>
</dbReference>
<dbReference type="EMBL" id="FWXV01000006">
    <property type="protein sequence ID" value="SMD20489.1"/>
    <property type="molecule type" value="Genomic_DNA"/>
</dbReference>
<dbReference type="InterPro" id="IPR006162">
    <property type="entry name" value="Ppantetheine_attach_site"/>
</dbReference>
<dbReference type="PROSITE" id="PS50075">
    <property type="entry name" value="CARRIER"/>
    <property type="match status" value="4"/>
</dbReference>